<comment type="caution">
    <text evidence="3">The sequence shown here is derived from an EMBL/GenBank/DDBJ whole genome shotgun (WGS) entry which is preliminary data.</text>
</comment>
<feature type="compositionally biased region" description="Polar residues" evidence="1">
    <location>
        <begin position="1"/>
        <end position="19"/>
    </location>
</feature>
<keyword evidence="2" id="KW-0812">Transmembrane</keyword>
<name>A0A4U5MPU8_STECR</name>
<keyword evidence="4" id="KW-1185">Reference proteome</keyword>
<protein>
    <submittedName>
        <fullName evidence="3">Uncharacterized protein</fullName>
    </submittedName>
</protein>
<feature type="transmembrane region" description="Helical" evidence="2">
    <location>
        <begin position="65"/>
        <end position="84"/>
    </location>
</feature>
<accession>A0A4U5MPU8</accession>
<feature type="transmembrane region" description="Helical" evidence="2">
    <location>
        <begin position="37"/>
        <end position="58"/>
    </location>
</feature>
<keyword evidence="2" id="KW-0472">Membrane</keyword>
<dbReference type="EMBL" id="AZBU02000006">
    <property type="protein sequence ID" value="TKR71699.1"/>
    <property type="molecule type" value="Genomic_DNA"/>
</dbReference>
<evidence type="ECO:0000313" key="3">
    <source>
        <dbReference type="EMBL" id="TKR71699.1"/>
    </source>
</evidence>
<evidence type="ECO:0000313" key="4">
    <source>
        <dbReference type="Proteomes" id="UP000298663"/>
    </source>
</evidence>
<reference evidence="3 4" key="1">
    <citation type="journal article" date="2015" name="Genome Biol.">
        <title>Comparative genomics of Steinernema reveals deeply conserved gene regulatory networks.</title>
        <authorList>
            <person name="Dillman A.R."/>
            <person name="Macchietto M."/>
            <person name="Porter C.F."/>
            <person name="Rogers A."/>
            <person name="Williams B."/>
            <person name="Antoshechkin I."/>
            <person name="Lee M.M."/>
            <person name="Goodwin Z."/>
            <person name="Lu X."/>
            <person name="Lewis E.E."/>
            <person name="Goodrich-Blair H."/>
            <person name="Stock S.P."/>
            <person name="Adams B.J."/>
            <person name="Sternberg P.W."/>
            <person name="Mortazavi A."/>
        </authorList>
    </citation>
    <scope>NUCLEOTIDE SEQUENCE [LARGE SCALE GENOMIC DNA]</scope>
    <source>
        <strain evidence="3 4">ALL</strain>
    </source>
</reference>
<proteinExistence type="predicted"/>
<evidence type="ECO:0000256" key="2">
    <source>
        <dbReference type="SAM" id="Phobius"/>
    </source>
</evidence>
<dbReference type="OrthoDB" id="5862332at2759"/>
<reference evidence="3 4" key="2">
    <citation type="journal article" date="2019" name="G3 (Bethesda)">
        <title>Hybrid Assembly of the Genome of the Entomopathogenic Nematode Steinernema carpocapsae Identifies the X-Chromosome.</title>
        <authorList>
            <person name="Serra L."/>
            <person name="Macchietto M."/>
            <person name="Macias-Munoz A."/>
            <person name="McGill C.J."/>
            <person name="Rodriguez I.M."/>
            <person name="Rodriguez B."/>
            <person name="Murad R."/>
            <person name="Mortazavi A."/>
        </authorList>
    </citation>
    <scope>NUCLEOTIDE SEQUENCE [LARGE SCALE GENOMIC DNA]</scope>
    <source>
        <strain evidence="3 4">ALL</strain>
    </source>
</reference>
<sequence>MSGASVTSRRSTRSQNSDCQKSDRNTQDLDLNTDANFYPTVLALVVFGLSNVAATRLLGVLPPQFLGILALLAAVFALQFFLLFGHHFCRTIHVFYDEANILATNDAFECYDGTPMDDSTPGGCCGPYPVLGPQDSFYVQHYGNMMPNAKRFEAEWREADRKRLEAKAAQEMKPEKKLSDG</sequence>
<keyword evidence="2" id="KW-1133">Transmembrane helix</keyword>
<dbReference type="Proteomes" id="UP000298663">
    <property type="component" value="Unassembled WGS sequence"/>
</dbReference>
<feature type="region of interest" description="Disordered" evidence="1">
    <location>
        <begin position="1"/>
        <end position="27"/>
    </location>
</feature>
<dbReference type="AlphaFoldDB" id="A0A4U5MPU8"/>
<evidence type="ECO:0000256" key="1">
    <source>
        <dbReference type="SAM" id="MobiDB-lite"/>
    </source>
</evidence>
<gene>
    <name evidence="3" type="ORF">L596_019256</name>
</gene>
<organism evidence="3 4">
    <name type="scientific">Steinernema carpocapsae</name>
    <name type="common">Entomopathogenic nematode</name>
    <dbReference type="NCBI Taxonomy" id="34508"/>
    <lineage>
        <taxon>Eukaryota</taxon>
        <taxon>Metazoa</taxon>
        <taxon>Ecdysozoa</taxon>
        <taxon>Nematoda</taxon>
        <taxon>Chromadorea</taxon>
        <taxon>Rhabditida</taxon>
        <taxon>Tylenchina</taxon>
        <taxon>Panagrolaimomorpha</taxon>
        <taxon>Strongyloidoidea</taxon>
        <taxon>Steinernematidae</taxon>
        <taxon>Steinernema</taxon>
    </lineage>
</organism>